<dbReference type="RefSeq" id="XP_055358700.1">
    <property type="nucleotide sequence ID" value="XM_055502725.1"/>
</dbReference>
<accession>A0A9W2XAN2</accession>
<proteinExistence type="predicted"/>
<sequence>MTFDEVLEDVGGFGLFQVLVLALLYPPRMLLPCNFLLNNFIAAVPPHHCDVGAALWNLTLEQRLRAGVPVGPDGSPASCVMFTEPRLQPPSDGSNGTEPPTVPCQSGFVYDNSTFASTVATEWDLVCDRKSLTKTCSTIFFMGVMTGAAAFGYFSDKYEDGH</sequence>
<keyword evidence="1" id="KW-1133">Transmembrane helix</keyword>
<evidence type="ECO:0000313" key="3">
    <source>
        <dbReference type="RefSeq" id="XP_055358700.1"/>
    </source>
</evidence>
<gene>
    <name evidence="3" type="primary">LOC129603069</name>
</gene>
<keyword evidence="1" id="KW-0472">Membrane</keyword>
<name>A0A9W2XAN2_BETSP</name>
<dbReference type="AlphaFoldDB" id="A0A9W2XAN2"/>
<dbReference type="Proteomes" id="UP000515150">
    <property type="component" value="Chromosome 15"/>
</dbReference>
<reference evidence="3" key="1">
    <citation type="submission" date="2025-08" db="UniProtKB">
        <authorList>
            <consortium name="RefSeq"/>
        </authorList>
    </citation>
    <scope>IDENTIFICATION</scope>
</reference>
<protein>
    <submittedName>
        <fullName evidence="3">Solute carrier family 22 member 7-like</fullName>
    </submittedName>
</protein>
<keyword evidence="1" id="KW-0812">Transmembrane</keyword>
<keyword evidence="2" id="KW-1185">Reference proteome</keyword>
<evidence type="ECO:0000313" key="2">
    <source>
        <dbReference type="Proteomes" id="UP000515150"/>
    </source>
</evidence>
<feature type="transmembrane region" description="Helical" evidence="1">
    <location>
        <begin position="6"/>
        <end position="25"/>
    </location>
</feature>
<evidence type="ECO:0000256" key="1">
    <source>
        <dbReference type="SAM" id="Phobius"/>
    </source>
</evidence>
<dbReference type="KEGG" id="bspl:129603069"/>
<organism evidence="2 3">
    <name type="scientific">Betta splendens</name>
    <name type="common">Siamese fighting fish</name>
    <dbReference type="NCBI Taxonomy" id="158456"/>
    <lineage>
        <taxon>Eukaryota</taxon>
        <taxon>Metazoa</taxon>
        <taxon>Chordata</taxon>
        <taxon>Craniata</taxon>
        <taxon>Vertebrata</taxon>
        <taxon>Euteleostomi</taxon>
        <taxon>Actinopterygii</taxon>
        <taxon>Neopterygii</taxon>
        <taxon>Teleostei</taxon>
        <taxon>Neoteleostei</taxon>
        <taxon>Acanthomorphata</taxon>
        <taxon>Anabantaria</taxon>
        <taxon>Anabantiformes</taxon>
        <taxon>Anabantoidei</taxon>
        <taxon>Osphronemidae</taxon>
        <taxon>Betta</taxon>
    </lineage>
</organism>
<feature type="transmembrane region" description="Helical" evidence="1">
    <location>
        <begin position="138"/>
        <end position="155"/>
    </location>
</feature>
<dbReference type="GeneID" id="129603069"/>